<keyword evidence="5" id="KW-0378">Hydrolase</keyword>
<evidence type="ECO:0000256" key="1">
    <source>
        <dbReference type="ARBA" id="ARBA00010986"/>
    </source>
</evidence>
<name>A0A6N8KXN4_9SPHI</name>
<evidence type="ECO:0000259" key="3">
    <source>
        <dbReference type="Pfam" id="PF04295"/>
    </source>
</evidence>
<feature type="domain" description="D-galactarate/Altronate dehydratase C-terminal" evidence="4">
    <location>
        <begin position="151"/>
        <end position="394"/>
    </location>
</feature>
<organism evidence="5 6">
    <name type="scientific">Sphingobacterium humi</name>
    <dbReference type="NCBI Taxonomy" id="1796905"/>
    <lineage>
        <taxon>Bacteria</taxon>
        <taxon>Pseudomonadati</taxon>
        <taxon>Bacteroidota</taxon>
        <taxon>Sphingobacteriia</taxon>
        <taxon>Sphingobacteriales</taxon>
        <taxon>Sphingobacteriaceae</taxon>
        <taxon>Sphingobacterium</taxon>
    </lineage>
</organism>
<dbReference type="EMBL" id="WSQA01000006">
    <property type="protein sequence ID" value="MVZ62215.1"/>
    <property type="molecule type" value="Genomic_DNA"/>
</dbReference>
<keyword evidence="6" id="KW-1185">Reference proteome</keyword>
<evidence type="ECO:0000256" key="2">
    <source>
        <dbReference type="ARBA" id="ARBA00023239"/>
    </source>
</evidence>
<dbReference type="InterPro" id="IPR052172">
    <property type="entry name" value="UxaA_altronate/galactarate_dh"/>
</dbReference>
<dbReference type="InterPro" id="IPR007392">
    <property type="entry name" value="GD_AH_second"/>
</dbReference>
<dbReference type="Pfam" id="PF20629">
    <property type="entry name" value="GD_AH_C"/>
    <property type="match status" value="1"/>
</dbReference>
<keyword evidence="2" id="KW-0456">Lyase</keyword>
<gene>
    <name evidence="5" type="ORF">GQF63_09300</name>
</gene>
<dbReference type="OrthoDB" id="9804574at2"/>
<evidence type="ECO:0000313" key="5">
    <source>
        <dbReference type="EMBL" id="MVZ62215.1"/>
    </source>
</evidence>
<dbReference type="AlphaFoldDB" id="A0A6N8KXN4"/>
<evidence type="ECO:0000313" key="6">
    <source>
        <dbReference type="Proteomes" id="UP000435036"/>
    </source>
</evidence>
<feature type="domain" description="D-galactarate/Altronate dehydratase second" evidence="3">
    <location>
        <begin position="16"/>
        <end position="140"/>
    </location>
</feature>
<dbReference type="Proteomes" id="UP000435036">
    <property type="component" value="Unassembled WGS sequence"/>
</dbReference>
<dbReference type="GO" id="GO:0019698">
    <property type="term" value="P:D-galacturonate catabolic process"/>
    <property type="evidence" value="ECO:0007669"/>
    <property type="project" value="TreeGrafter"/>
</dbReference>
<dbReference type="GO" id="GO:0016829">
    <property type="term" value="F:lyase activity"/>
    <property type="evidence" value="ECO:0007669"/>
    <property type="project" value="UniProtKB-KW"/>
</dbReference>
<comment type="similarity">
    <text evidence="1">Belongs to the UxaA family.</text>
</comment>
<accession>A0A6N8KXN4</accession>
<dbReference type="Pfam" id="PF04295">
    <property type="entry name" value="GD_AH_second"/>
    <property type="match status" value="1"/>
</dbReference>
<sequence>MIDLTNKADVPSLGLGYLRPDGGKGIRNVVLVAYLVECARHVAQKIVQQFDEQEVHLIGFSGCYPNKYAETMMKALCTHANVGAVLLLSLGCESFNGKGLLETVQATQRPVKLIGIQETGGTGKAIAAGKAFIQQVQNQIKSCARIPLTWSDLIVGVVSGGSDATSGITANPAAGLAFDKLVSLGASTIFENTGEMVGLEDDLKRRATRSDLGIELKRTIEKAAAFYEAMGHGSFAPGNAEGGLSTLEEKSIGAYCKSGSAPIVGLLKPGDKPTVPGLYLMDIVPDGKPTFGFPNPNDISEINELIASGAQCVLFTTGRGSVAGSAIAPVIKIMANPENYYRMEENMDINAGKILQDEASLDDIANEIVAKIQQVVAGEKTKAEQLGHFEFSLAYKFFEPLGPSCLA</sequence>
<dbReference type="InterPro" id="IPR048332">
    <property type="entry name" value="GD_AH_C"/>
</dbReference>
<reference evidence="5 6" key="1">
    <citation type="submission" date="2019-12" db="EMBL/GenBank/DDBJ databases">
        <authorList>
            <person name="Dong K."/>
        </authorList>
    </citation>
    <scope>NUCLEOTIDE SEQUENCE [LARGE SCALE GENOMIC DNA]</scope>
    <source>
        <strain evidence="5 6">JCM 31225</strain>
    </source>
</reference>
<evidence type="ECO:0000259" key="4">
    <source>
        <dbReference type="Pfam" id="PF20629"/>
    </source>
</evidence>
<comment type="caution">
    <text evidence="5">The sequence shown here is derived from an EMBL/GenBank/DDBJ whole genome shotgun (WGS) entry which is preliminary data.</text>
</comment>
<dbReference type="PANTHER" id="PTHR30536">
    <property type="entry name" value="ALTRONATE/GALACTARATE DEHYDRATASE"/>
    <property type="match status" value="1"/>
</dbReference>
<protein>
    <submittedName>
        <fullName evidence="5">Hydrolase</fullName>
    </submittedName>
</protein>
<dbReference type="GO" id="GO:0016787">
    <property type="term" value="F:hydrolase activity"/>
    <property type="evidence" value="ECO:0007669"/>
    <property type="project" value="UniProtKB-KW"/>
</dbReference>
<proteinExistence type="inferred from homology"/>
<dbReference type="PANTHER" id="PTHR30536:SF5">
    <property type="entry name" value="ALTRONATE DEHYDRATASE"/>
    <property type="match status" value="1"/>
</dbReference>
<dbReference type="RefSeq" id="WP_160368960.1">
    <property type="nucleotide sequence ID" value="NZ_WSQA01000006.1"/>
</dbReference>